<dbReference type="EMBL" id="KC595511">
    <property type="protein sequence ID" value="AGR46665.1"/>
    <property type="molecule type" value="Genomic_DNA"/>
</dbReference>
<gene>
    <name evidence="1" type="ORF">BASILISK_132</name>
</gene>
<evidence type="ECO:0000313" key="1">
    <source>
        <dbReference type="EMBL" id="AGR46665.1"/>
    </source>
</evidence>
<evidence type="ECO:0000313" key="2">
    <source>
        <dbReference type="Proteomes" id="UP000015091"/>
    </source>
</evidence>
<accession>S5MLY6</accession>
<protein>
    <submittedName>
        <fullName evidence="1">Uncharacterized protein</fullName>
    </submittedName>
</protein>
<proteinExistence type="predicted"/>
<keyword evidence="2" id="KW-1185">Reference proteome</keyword>
<sequence length="106" mass="12823">MYNMKVKFTAKYENKEDGLKAYEFETPDYIQNDIDGYSSDIFRLDCLKGEWMILERMSDAPYMVSEDVTHLFNLEDIIKQMQDVESEIPCEQEEYDEWWEDEGQYE</sequence>
<dbReference type="Proteomes" id="UP000015091">
    <property type="component" value="Segment"/>
</dbReference>
<organism evidence="1 2">
    <name type="scientific">Bacillus phage Basilisk</name>
    <dbReference type="NCBI Taxonomy" id="1296654"/>
    <lineage>
        <taxon>Viruses</taxon>
        <taxon>Duplodnaviria</taxon>
        <taxon>Heunggongvirae</taxon>
        <taxon>Uroviricota</taxon>
        <taxon>Caudoviricetes</taxon>
        <taxon>Sejongvirinae</taxon>
        <taxon>Basiliskvirus</taxon>
        <taxon>Basiliskvirus basilisk</taxon>
    </lineage>
</organism>
<reference evidence="1 2" key="1">
    <citation type="journal article" date="2014" name="Genome Announc.">
        <title>Genome Sequences of Three Novel Bacillus cereus Bacteriophages.</title>
        <authorList>
            <person name="Grose J.H."/>
            <person name="Jensen J.D."/>
            <person name="Merrill B.D."/>
            <person name="Fisher J.N."/>
            <person name="Burnett S.H."/>
            <person name="Breakwell D.P."/>
        </authorList>
    </citation>
    <scope>NUCLEOTIDE SEQUENCE [LARGE SCALE GENOMIC DNA]</scope>
</reference>
<name>S5MLY6_9CAUD</name>